<protein>
    <submittedName>
        <fullName evidence="2">Uncharacterized protein</fullName>
    </submittedName>
</protein>
<evidence type="ECO:0000256" key="1">
    <source>
        <dbReference type="SAM" id="MobiDB-lite"/>
    </source>
</evidence>
<name>A0AAV7R4G6_PLEWA</name>
<dbReference type="Proteomes" id="UP001066276">
    <property type="component" value="Chromosome 5"/>
</dbReference>
<evidence type="ECO:0000313" key="2">
    <source>
        <dbReference type="EMBL" id="KAJ1147120.1"/>
    </source>
</evidence>
<gene>
    <name evidence="2" type="ORF">NDU88_000007</name>
</gene>
<proteinExistence type="predicted"/>
<feature type="compositionally biased region" description="Basic and acidic residues" evidence="1">
    <location>
        <begin position="1"/>
        <end position="24"/>
    </location>
</feature>
<sequence>MSEPVKDTRWPLEDAGVSEERRSVEPQWWPHNKRGRYWARAGPGRVKEDRGGQNTLAGPDLVANKVDLDTEVWRQSNDELKEEPFYIVDMDHLLEMLNF</sequence>
<keyword evidence="3" id="KW-1185">Reference proteome</keyword>
<organism evidence="2 3">
    <name type="scientific">Pleurodeles waltl</name>
    <name type="common">Iberian ribbed newt</name>
    <dbReference type="NCBI Taxonomy" id="8319"/>
    <lineage>
        <taxon>Eukaryota</taxon>
        <taxon>Metazoa</taxon>
        <taxon>Chordata</taxon>
        <taxon>Craniata</taxon>
        <taxon>Vertebrata</taxon>
        <taxon>Euteleostomi</taxon>
        <taxon>Amphibia</taxon>
        <taxon>Batrachia</taxon>
        <taxon>Caudata</taxon>
        <taxon>Salamandroidea</taxon>
        <taxon>Salamandridae</taxon>
        <taxon>Pleurodelinae</taxon>
        <taxon>Pleurodeles</taxon>
    </lineage>
</organism>
<evidence type="ECO:0000313" key="3">
    <source>
        <dbReference type="Proteomes" id="UP001066276"/>
    </source>
</evidence>
<reference evidence="2" key="1">
    <citation type="journal article" date="2022" name="bioRxiv">
        <title>Sequencing and chromosome-scale assembly of the giantPleurodeles waltlgenome.</title>
        <authorList>
            <person name="Brown T."/>
            <person name="Elewa A."/>
            <person name="Iarovenko S."/>
            <person name="Subramanian E."/>
            <person name="Araus A.J."/>
            <person name="Petzold A."/>
            <person name="Susuki M."/>
            <person name="Suzuki K.-i.T."/>
            <person name="Hayashi T."/>
            <person name="Toyoda A."/>
            <person name="Oliveira C."/>
            <person name="Osipova E."/>
            <person name="Leigh N.D."/>
            <person name="Simon A."/>
            <person name="Yun M.H."/>
        </authorList>
    </citation>
    <scope>NUCLEOTIDE SEQUENCE</scope>
    <source>
        <strain evidence="2">20211129_DDA</strain>
        <tissue evidence="2">Liver</tissue>
    </source>
</reference>
<dbReference type="AlphaFoldDB" id="A0AAV7R4G6"/>
<feature type="region of interest" description="Disordered" evidence="1">
    <location>
        <begin position="1"/>
        <end position="25"/>
    </location>
</feature>
<comment type="caution">
    <text evidence="2">The sequence shown here is derived from an EMBL/GenBank/DDBJ whole genome shotgun (WGS) entry which is preliminary data.</text>
</comment>
<dbReference type="EMBL" id="JANPWB010000009">
    <property type="protein sequence ID" value="KAJ1147120.1"/>
    <property type="molecule type" value="Genomic_DNA"/>
</dbReference>
<accession>A0AAV7R4G6</accession>